<dbReference type="EMBL" id="LDAU01000126">
    <property type="protein sequence ID" value="KRX03776.1"/>
    <property type="molecule type" value="Genomic_DNA"/>
</dbReference>
<feature type="region of interest" description="Disordered" evidence="1">
    <location>
        <begin position="91"/>
        <end position="142"/>
    </location>
</feature>
<evidence type="ECO:0008006" key="5">
    <source>
        <dbReference type="Google" id="ProtNLM"/>
    </source>
</evidence>
<sequence>MQSSVQASLDLRNHTRTLTKAMAQRASMNSFEQSQRQSNISLKNQQLIDEQEAEQNQLNIKEQQNQENQQINNFIINDSNDGDQIKLSNKKISDKVSNQEEQSVISDLSDSSKNNHQKKEKKYLEKKEKSKKKKKYSLNETIKQAKSGDKKYEYYRIKTIIDQQQEHANQNNENQKQKQTQRNKNPYSNRFSTQRSIIQFENSNISQQQIQKPQQQQQNQYNSLIQNNSINRQLSSGRIRNNTILFNQLNKNSVRFNKALNTSIAKENNKSLNQRMNTGIHFQGSILYEQIQKKQQGKISDEQVIKLAQELEEKLQSFPPDLELAKKHGKAVRVCKYIDYAHNKQAKCMCCGKVIDNELLNYCDHPEKINHIGAVYPLYFSFIKQCFIFILVMFLIQSLPTLIVYLNHNIKTGKDFSIIVKHFPKNATLDQLEEFLEQRVPGSRSQINRMFVLYDLSRYEHLANLKKKYIDKINYNKFSLQHYEKSLKEKRSPYDLVQNIDKYQQLKEEVEFKMADLNELLISQQYKNQEKLKNVAIDDCKERLDDNYTLKFTGKIIITFSTFQMKRLVKHTFKKNFQEKVILNSFCFSKNFKQNMFKKFYFNDQKLLIKDAPEPSDILWTGMSSVKNKTKIRIKSDLLVFTSMFIFLVILIFFKVLVKQATSDYSAILQTGFNLIAATLVALANVITGIIIRKNATKEDRTTQTSYFIQVGRKLTKMFMVNMLLTTFFSSLIYNAFILTDDDKEDTKTIILFVNYLIGEYFYLFITNSYISSVMSISDIVWIIRLLKRYLLEKSIKLNKCWKSQAEANELYEGHPIDMALRYANVLKVVLYTLAISSLLPVGAFMCLIGLVIIYWADKHLLYKRMVCKNYIATLLNKEMFKVMHLSIVYFAIGNLIVNCLPLYDEQGEKFTQQFYASRERKIQQNILKQVSEQDINISQESKDQTQKSIKEFFNDENLVQNQISSIKCNQNHLQSKSLINSPQSSVSSYNNNLGKKNYGFLQADSQLMNDNIENGEAVTDDPFISQEQQLKFNLAQKQITVHPFNQILSQKQNIKQTSEEKDNFNECNDINKNQKKNELRIDKNGDDDNDDDDINIENDDVVIDQIFSPLKNQKNQQKND</sequence>
<dbReference type="InParanoid" id="A0A0V0QP50"/>
<dbReference type="GO" id="GO:0005886">
    <property type="term" value="C:plasma membrane"/>
    <property type="evidence" value="ECO:0007669"/>
    <property type="project" value="TreeGrafter"/>
</dbReference>
<organism evidence="3 4">
    <name type="scientific">Pseudocohnilembus persalinus</name>
    <name type="common">Ciliate</name>
    <dbReference type="NCBI Taxonomy" id="266149"/>
    <lineage>
        <taxon>Eukaryota</taxon>
        <taxon>Sar</taxon>
        <taxon>Alveolata</taxon>
        <taxon>Ciliophora</taxon>
        <taxon>Intramacronucleata</taxon>
        <taxon>Oligohymenophorea</taxon>
        <taxon>Scuticociliatia</taxon>
        <taxon>Philasterida</taxon>
        <taxon>Pseudocohnilembidae</taxon>
        <taxon>Pseudocohnilembus</taxon>
    </lineage>
</organism>
<dbReference type="PANTHER" id="PTHR13018:SF83">
    <property type="entry name" value="RRM DOMAIN-CONTAINING PROTEIN"/>
    <property type="match status" value="1"/>
</dbReference>
<dbReference type="OrthoDB" id="292950at2759"/>
<evidence type="ECO:0000256" key="2">
    <source>
        <dbReference type="SAM" id="Phobius"/>
    </source>
</evidence>
<keyword evidence="2" id="KW-0472">Membrane</keyword>
<dbReference type="Proteomes" id="UP000054937">
    <property type="component" value="Unassembled WGS sequence"/>
</dbReference>
<evidence type="ECO:0000313" key="3">
    <source>
        <dbReference type="EMBL" id="KRX03776.1"/>
    </source>
</evidence>
<feature type="transmembrane region" description="Helical" evidence="2">
    <location>
        <begin position="638"/>
        <end position="658"/>
    </location>
</feature>
<name>A0A0V0QP50_PSEPJ</name>
<feature type="region of interest" description="Disordered" evidence="1">
    <location>
        <begin position="165"/>
        <end position="188"/>
    </location>
</feature>
<feature type="transmembrane region" description="Helical" evidence="2">
    <location>
        <begin position="387"/>
        <end position="406"/>
    </location>
</feature>
<evidence type="ECO:0000256" key="1">
    <source>
        <dbReference type="SAM" id="MobiDB-lite"/>
    </source>
</evidence>
<keyword evidence="2" id="KW-0812">Transmembrane</keyword>
<feature type="transmembrane region" description="Helical" evidence="2">
    <location>
        <begin position="761"/>
        <end position="787"/>
    </location>
</feature>
<proteinExistence type="predicted"/>
<dbReference type="PANTHER" id="PTHR13018">
    <property type="entry name" value="PROBABLE MEMBRANE PROTEIN DUF221-RELATED"/>
    <property type="match status" value="1"/>
</dbReference>
<evidence type="ECO:0000313" key="4">
    <source>
        <dbReference type="Proteomes" id="UP000054937"/>
    </source>
</evidence>
<dbReference type="OMA" id="ECNDINK"/>
<feature type="compositionally biased region" description="Low complexity" evidence="1">
    <location>
        <begin position="166"/>
        <end position="185"/>
    </location>
</feature>
<dbReference type="InterPro" id="IPR045122">
    <property type="entry name" value="Csc1-like"/>
</dbReference>
<reference evidence="3 4" key="1">
    <citation type="journal article" date="2015" name="Sci. Rep.">
        <title>Genome of the facultative scuticociliatosis pathogen Pseudocohnilembus persalinus provides insight into its virulence through horizontal gene transfer.</title>
        <authorList>
            <person name="Xiong J."/>
            <person name="Wang G."/>
            <person name="Cheng J."/>
            <person name="Tian M."/>
            <person name="Pan X."/>
            <person name="Warren A."/>
            <person name="Jiang C."/>
            <person name="Yuan D."/>
            <person name="Miao W."/>
        </authorList>
    </citation>
    <scope>NUCLEOTIDE SEQUENCE [LARGE SCALE GENOMIC DNA]</scope>
    <source>
        <strain evidence="3">36N120E</strain>
    </source>
</reference>
<feature type="transmembrane region" description="Helical" evidence="2">
    <location>
        <begin position="829"/>
        <end position="857"/>
    </location>
</feature>
<keyword evidence="4" id="KW-1185">Reference proteome</keyword>
<dbReference type="AlphaFoldDB" id="A0A0V0QP50"/>
<comment type="caution">
    <text evidence="3">The sequence shown here is derived from an EMBL/GenBank/DDBJ whole genome shotgun (WGS) entry which is preliminary data.</text>
</comment>
<feature type="compositionally biased region" description="Polar residues" evidence="1">
    <location>
        <begin position="99"/>
        <end position="114"/>
    </location>
</feature>
<feature type="transmembrane region" description="Helical" evidence="2">
    <location>
        <begin position="673"/>
        <end position="692"/>
    </location>
</feature>
<protein>
    <recommendedName>
        <fullName evidence="5">CSC1/OSCA1-like cytosolic domain-containing protein</fullName>
    </recommendedName>
</protein>
<accession>A0A0V0QP50</accession>
<gene>
    <name evidence="3" type="ORF">PPERSA_04284</name>
</gene>
<dbReference type="GO" id="GO:0005227">
    <property type="term" value="F:calcium-activated cation channel activity"/>
    <property type="evidence" value="ECO:0007669"/>
    <property type="project" value="InterPro"/>
</dbReference>
<keyword evidence="2" id="KW-1133">Transmembrane helix</keyword>
<feature type="transmembrane region" description="Helical" evidence="2">
    <location>
        <begin position="719"/>
        <end position="739"/>
    </location>
</feature>